<evidence type="ECO:0000313" key="2">
    <source>
        <dbReference type="Proteomes" id="UP001159363"/>
    </source>
</evidence>
<evidence type="ECO:0000313" key="1">
    <source>
        <dbReference type="EMBL" id="KAJ8880424.1"/>
    </source>
</evidence>
<name>A0ABQ9H823_9NEOP</name>
<organism evidence="1 2">
    <name type="scientific">Dryococelus australis</name>
    <dbReference type="NCBI Taxonomy" id="614101"/>
    <lineage>
        <taxon>Eukaryota</taxon>
        <taxon>Metazoa</taxon>
        <taxon>Ecdysozoa</taxon>
        <taxon>Arthropoda</taxon>
        <taxon>Hexapoda</taxon>
        <taxon>Insecta</taxon>
        <taxon>Pterygota</taxon>
        <taxon>Neoptera</taxon>
        <taxon>Polyneoptera</taxon>
        <taxon>Phasmatodea</taxon>
        <taxon>Verophasmatodea</taxon>
        <taxon>Anareolatae</taxon>
        <taxon>Phasmatidae</taxon>
        <taxon>Eurycanthinae</taxon>
        <taxon>Dryococelus</taxon>
    </lineage>
</organism>
<dbReference type="EMBL" id="JARBHB010000006">
    <property type="protein sequence ID" value="KAJ8880424.1"/>
    <property type="molecule type" value="Genomic_DNA"/>
</dbReference>
<comment type="caution">
    <text evidence="1">The sequence shown here is derived from an EMBL/GenBank/DDBJ whole genome shotgun (WGS) entry which is preliminary data.</text>
</comment>
<proteinExistence type="predicted"/>
<gene>
    <name evidence="1" type="ORF">PR048_016893</name>
</gene>
<reference evidence="1 2" key="1">
    <citation type="submission" date="2023-02" db="EMBL/GenBank/DDBJ databases">
        <title>LHISI_Scaffold_Assembly.</title>
        <authorList>
            <person name="Stuart O.P."/>
            <person name="Cleave R."/>
            <person name="Magrath M.J.L."/>
            <person name="Mikheyev A.S."/>
        </authorList>
    </citation>
    <scope>NUCLEOTIDE SEQUENCE [LARGE SCALE GENOMIC DNA]</scope>
    <source>
        <strain evidence="1">Daus_M_001</strain>
        <tissue evidence="1">Leg muscle</tissue>
    </source>
</reference>
<dbReference type="Proteomes" id="UP001159363">
    <property type="component" value="Chromosome 5"/>
</dbReference>
<protein>
    <submittedName>
        <fullName evidence="1">Uncharacterized protein</fullName>
    </submittedName>
</protein>
<keyword evidence="2" id="KW-1185">Reference proteome</keyword>
<sequence length="181" mass="20095">MVRLMSSSVTRVPESPLPWISSAAISSAHMPNARLSFHKDPTQILEANIGSIQRSNGIARPPPTILCARKITATPFSREVPMDDGWRTGMQVTGKKNIRIYPINKDGRNVFVCCIYCLAEDCHVLCILLSSRGVLKLFRGVSRHTGMLEWSSEKLHVDTPIQDISIKHSKIVRLGSKGEFA</sequence>
<accession>A0ABQ9H823</accession>